<dbReference type="RefSeq" id="WP_144199553.1">
    <property type="nucleotide sequence ID" value="NZ_VCIZ01000010.1"/>
</dbReference>
<dbReference type="Proteomes" id="UP000318943">
    <property type="component" value="Unassembled WGS sequence"/>
</dbReference>
<keyword evidence="2" id="KW-1185">Reference proteome</keyword>
<dbReference type="EMBL" id="VCIZ01000010">
    <property type="protein sequence ID" value="TSP11450.1"/>
    <property type="molecule type" value="Genomic_DNA"/>
</dbReference>
<comment type="caution">
    <text evidence="1">The sequence shown here is derived from an EMBL/GenBank/DDBJ whole genome shotgun (WGS) entry which is preliminary data.</text>
</comment>
<evidence type="ECO:0000313" key="2">
    <source>
        <dbReference type="Proteomes" id="UP000318943"/>
    </source>
</evidence>
<evidence type="ECO:0000313" key="1">
    <source>
        <dbReference type="EMBL" id="TSP11450.1"/>
    </source>
</evidence>
<accession>A0ABY3EKP4</accession>
<name>A0ABY3EKP4_9BURK</name>
<protein>
    <recommendedName>
        <fullName evidence="3">HNH endonuclease</fullName>
    </recommendedName>
</protein>
<reference evidence="1 2" key="1">
    <citation type="submission" date="2019-05" db="EMBL/GenBank/DDBJ databases">
        <title>Whole genome sequence analysis of Cupriavidus campinensis S14E4C strain.</title>
        <authorList>
            <person name="Abbaszade G."/>
            <person name="Szabo A."/>
            <person name="Toumi M."/>
            <person name="Toth E."/>
        </authorList>
    </citation>
    <scope>NUCLEOTIDE SEQUENCE [LARGE SCALE GENOMIC DNA]</scope>
    <source>
        <strain evidence="1 2">S14E4C</strain>
    </source>
</reference>
<gene>
    <name evidence="1" type="ORF">FGG12_17590</name>
</gene>
<sequence>MQSKNKPKPTVAEQQHIARIKGMDCGCCGAAGPSEAHEIEQGMWWTSLPLCPDCHRGAFNGIHGQQRMWKVLKKDEMSVLNDTIRLLMED</sequence>
<proteinExistence type="predicted"/>
<organism evidence="1 2">
    <name type="scientific">Cupriavidus campinensis</name>
    <dbReference type="NCBI Taxonomy" id="151783"/>
    <lineage>
        <taxon>Bacteria</taxon>
        <taxon>Pseudomonadati</taxon>
        <taxon>Pseudomonadota</taxon>
        <taxon>Betaproteobacteria</taxon>
        <taxon>Burkholderiales</taxon>
        <taxon>Burkholderiaceae</taxon>
        <taxon>Cupriavidus</taxon>
    </lineage>
</organism>
<evidence type="ECO:0008006" key="3">
    <source>
        <dbReference type="Google" id="ProtNLM"/>
    </source>
</evidence>